<feature type="compositionally biased region" description="Low complexity" evidence="1">
    <location>
        <begin position="141"/>
        <end position="155"/>
    </location>
</feature>
<feature type="region of interest" description="Disordered" evidence="1">
    <location>
        <begin position="141"/>
        <end position="178"/>
    </location>
</feature>
<protein>
    <submittedName>
        <fullName evidence="3">Uncharacterized protein</fullName>
    </submittedName>
</protein>
<name>A0ABR2AZN6_9ROSI</name>
<evidence type="ECO:0000313" key="4">
    <source>
        <dbReference type="Proteomes" id="UP001472677"/>
    </source>
</evidence>
<proteinExistence type="predicted"/>
<reference evidence="3 4" key="1">
    <citation type="journal article" date="2024" name="G3 (Bethesda)">
        <title>Genome assembly of Hibiscus sabdariffa L. provides insights into metabolisms of medicinal natural products.</title>
        <authorList>
            <person name="Kim T."/>
        </authorList>
    </citation>
    <scope>NUCLEOTIDE SEQUENCE [LARGE SCALE GENOMIC DNA]</scope>
    <source>
        <strain evidence="3">TK-2024</strain>
        <tissue evidence="3">Old leaves</tissue>
    </source>
</reference>
<keyword evidence="2" id="KW-0732">Signal</keyword>
<dbReference type="Proteomes" id="UP001472677">
    <property type="component" value="Unassembled WGS sequence"/>
</dbReference>
<comment type="caution">
    <text evidence="3">The sequence shown here is derived from an EMBL/GenBank/DDBJ whole genome shotgun (WGS) entry which is preliminary data.</text>
</comment>
<feature type="signal peptide" evidence="2">
    <location>
        <begin position="1"/>
        <end position="23"/>
    </location>
</feature>
<feature type="chain" id="PRO_5045044118" evidence="2">
    <location>
        <begin position="24"/>
        <end position="178"/>
    </location>
</feature>
<keyword evidence="4" id="KW-1185">Reference proteome</keyword>
<evidence type="ECO:0000313" key="3">
    <source>
        <dbReference type="EMBL" id="KAK8499818.1"/>
    </source>
</evidence>
<organism evidence="3 4">
    <name type="scientific">Hibiscus sabdariffa</name>
    <name type="common">roselle</name>
    <dbReference type="NCBI Taxonomy" id="183260"/>
    <lineage>
        <taxon>Eukaryota</taxon>
        <taxon>Viridiplantae</taxon>
        <taxon>Streptophyta</taxon>
        <taxon>Embryophyta</taxon>
        <taxon>Tracheophyta</taxon>
        <taxon>Spermatophyta</taxon>
        <taxon>Magnoliopsida</taxon>
        <taxon>eudicotyledons</taxon>
        <taxon>Gunneridae</taxon>
        <taxon>Pentapetalae</taxon>
        <taxon>rosids</taxon>
        <taxon>malvids</taxon>
        <taxon>Malvales</taxon>
        <taxon>Malvaceae</taxon>
        <taxon>Malvoideae</taxon>
        <taxon>Hibiscus</taxon>
    </lineage>
</organism>
<gene>
    <name evidence="3" type="ORF">V6N12_072522</name>
</gene>
<accession>A0ABR2AZN6</accession>
<sequence>MSKSYSVTASAFARLWIVRSALGMVMRDQNMTQVVKESKQPPRDHPSIPLVCNKEPNHTVRSYQILYMKMKRMHAQTCLSMNLQISCIHHVYEMNYGATTAHKNRKKIPPKCIWVAELLTKPVTIIRNRCVNRIRLSSYQYNTKQQSNSQSSSKSAMDDGDRHKRRRSLSNRVLVKAS</sequence>
<evidence type="ECO:0000256" key="2">
    <source>
        <dbReference type="SAM" id="SignalP"/>
    </source>
</evidence>
<dbReference type="EMBL" id="JBBPBM010000227">
    <property type="protein sequence ID" value="KAK8499818.1"/>
    <property type="molecule type" value="Genomic_DNA"/>
</dbReference>
<evidence type="ECO:0000256" key="1">
    <source>
        <dbReference type="SAM" id="MobiDB-lite"/>
    </source>
</evidence>